<protein>
    <recommendedName>
        <fullName evidence="4">MarR family transcriptional regulator</fullName>
    </recommendedName>
</protein>
<name>A0ABP9WAG5_9DEIO</name>
<evidence type="ECO:0008006" key="4">
    <source>
        <dbReference type="Google" id="ProtNLM"/>
    </source>
</evidence>
<keyword evidence="1" id="KW-0812">Transmembrane</keyword>
<accession>A0ABP9WAG5</accession>
<evidence type="ECO:0000256" key="1">
    <source>
        <dbReference type="SAM" id="Phobius"/>
    </source>
</evidence>
<keyword evidence="1" id="KW-0472">Membrane</keyword>
<dbReference type="EMBL" id="BAABRP010000012">
    <property type="protein sequence ID" value="GAA5514026.1"/>
    <property type="molecule type" value="Genomic_DNA"/>
</dbReference>
<sequence length="166" mass="17992">MNVPRAAASLIAGLSAALIAYSAFYVRGDTGGVMRYLRERGDVRDLTASGAGAAEVTAAHRRLEALGAQIADPDFALRMLPAALLVGLLVAGLVWWVFGSRAERSGQGDVQERMVLRLAYRKGGRFTVEDLRASSPLSDEQARSVTRRMLDAGRLTREGDTFRLVR</sequence>
<keyword evidence="1" id="KW-1133">Transmembrane helix</keyword>
<organism evidence="2 3">
    <name type="scientific">Deinococcus carri</name>
    <dbReference type="NCBI Taxonomy" id="1211323"/>
    <lineage>
        <taxon>Bacteria</taxon>
        <taxon>Thermotogati</taxon>
        <taxon>Deinococcota</taxon>
        <taxon>Deinococci</taxon>
        <taxon>Deinococcales</taxon>
        <taxon>Deinococcaceae</taxon>
        <taxon>Deinococcus</taxon>
    </lineage>
</organism>
<proteinExistence type="predicted"/>
<evidence type="ECO:0000313" key="2">
    <source>
        <dbReference type="EMBL" id="GAA5514026.1"/>
    </source>
</evidence>
<dbReference type="RefSeq" id="WP_345466223.1">
    <property type="nucleotide sequence ID" value="NZ_BAABRP010000012.1"/>
</dbReference>
<comment type="caution">
    <text evidence="2">The sequence shown here is derived from an EMBL/GenBank/DDBJ whole genome shotgun (WGS) entry which is preliminary data.</text>
</comment>
<keyword evidence="3" id="KW-1185">Reference proteome</keyword>
<reference evidence="2 3" key="1">
    <citation type="submission" date="2024-02" db="EMBL/GenBank/DDBJ databases">
        <title>Deinococcus carri NBRC 110142.</title>
        <authorList>
            <person name="Ichikawa N."/>
            <person name="Katano-Makiyama Y."/>
            <person name="Hidaka K."/>
        </authorList>
    </citation>
    <scope>NUCLEOTIDE SEQUENCE [LARGE SCALE GENOMIC DNA]</scope>
    <source>
        <strain evidence="2 3">NBRC 110142</strain>
    </source>
</reference>
<evidence type="ECO:0000313" key="3">
    <source>
        <dbReference type="Proteomes" id="UP001401887"/>
    </source>
</evidence>
<feature type="transmembrane region" description="Helical" evidence="1">
    <location>
        <begin position="79"/>
        <end position="98"/>
    </location>
</feature>
<dbReference type="Proteomes" id="UP001401887">
    <property type="component" value="Unassembled WGS sequence"/>
</dbReference>
<gene>
    <name evidence="2" type="ORF">Dcar01_02775</name>
</gene>